<dbReference type="STRING" id="632955.GCA_000829675_03115"/>
<sequence length="103" mass="11265">MKLENLNLNENLLYRLQVLCRVVLASIVGFAIVNLAAAVIGLIFTSQQAVATYSGMLLSFVLWLIFIIAIFTIKKTRHTVLLSGILVVALSAVVYGLKQWGTA</sequence>
<dbReference type="RefSeq" id="WP_016656028.1">
    <property type="nucleotide sequence ID" value="NZ_KE340353.1"/>
</dbReference>
<evidence type="ECO:0000313" key="2">
    <source>
        <dbReference type="EMBL" id="EPF74253.1"/>
    </source>
</evidence>
<feature type="transmembrane region" description="Helical" evidence="1">
    <location>
        <begin position="21"/>
        <end position="44"/>
    </location>
</feature>
<dbReference type="EMBL" id="ATGI01000021">
    <property type="protein sequence ID" value="EPF74253.1"/>
    <property type="molecule type" value="Genomic_DNA"/>
</dbReference>
<name>S3N764_9GAMM</name>
<keyword evidence="1" id="KW-0812">Transmembrane</keyword>
<keyword evidence="1" id="KW-1133">Transmembrane helix</keyword>
<protein>
    <recommendedName>
        <fullName evidence="4">Iron uptake protein</fullName>
    </recommendedName>
</protein>
<proteinExistence type="predicted"/>
<evidence type="ECO:0000313" key="3">
    <source>
        <dbReference type="Proteomes" id="UP000014568"/>
    </source>
</evidence>
<dbReference type="HOGENOM" id="CLU_2257570_0_0_6"/>
<evidence type="ECO:0000256" key="1">
    <source>
        <dbReference type="SAM" id="Phobius"/>
    </source>
</evidence>
<feature type="transmembrane region" description="Helical" evidence="1">
    <location>
        <begin position="80"/>
        <end position="97"/>
    </location>
</feature>
<comment type="caution">
    <text evidence="2">The sequence shown here is derived from an EMBL/GenBank/DDBJ whole genome shotgun (WGS) entry which is preliminary data.</text>
</comment>
<organism evidence="2 3">
    <name type="scientific">Acinetobacter rudis CIP 110305</name>
    <dbReference type="NCBI Taxonomy" id="421052"/>
    <lineage>
        <taxon>Bacteria</taxon>
        <taxon>Pseudomonadati</taxon>
        <taxon>Pseudomonadota</taxon>
        <taxon>Gammaproteobacteria</taxon>
        <taxon>Moraxellales</taxon>
        <taxon>Moraxellaceae</taxon>
        <taxon>Acinetobacter</taxon>
    </lineage>
</organism>
<keyword evidence="3" id="KW-1185">Reference proteome</keyword>
<accession>S3N764</accession>
<dbReference type="AlphaFoldDB" id="S3N764"/>
<reference evidence="2 3" key="1">
    <citation type="submission" date="2013-06" db="EMBL/GenBank/DDBJ databases">
        <title>The Genome Sequence of Acinetobacter rudis CIP 110305.</title>
        <authorList>
            <consortium name="The Broad Institute Genome Sequencing Platform"/>
            <consortium name="The Broad Institute Genome Sequencing Center for Infectious Disease"/>
            <person name="Cerqueira G."/>
            <person name="Feldgarden M."/>
            <person name="Courvalin P."/>
            <person name="Perichon B."/>
            <person name="Grillot-Courvalin C."/>
            <person name="Clermont D."/>
            <person name="Rocha E."/>
            <person name="Yoon E.-J."/>
            <person name="Nemec A."/>
            <person name="Young S.K."/>
            <person name="Zeng Q."/>
            <person name="Gargeya S."/>
            <person name="Fitzgerald M."/>
            <person name="Abouelleil A."/>
            <person name="Alvarado L."/>
            <person name="Berlin A.M."/>
            <person name="Chapman S.B."/>
            <person name="Dewar J."/>
            <person name="Goldberg J."/>
            <person name="Griggs A."/>
            <person name="Gujja S."/>
            <person name="Hansen M."/>
            <person name="Howarth C."/>
            <person name="Imamovic A."/>
            <person name="Larimer J."/>
            <person name="McCowan C."/>
            <person name="Murphy C."/>
            <person name="Pearson M."/>
            <person name="Priest M."/>
            <person name="Roberts A."/>
            <person name="Saif S."/>
            <person name="Shea T."/>
            <person name="Sykes S."/>
            <person name="Wortman J."/>
            <person name="Nusbaum C."/>
            <person name="Birren B."/>
        </authorList>
    </citation>
    <scope>NUCLEOTIDE SEQUENCE [LARGE SCALE GENOMIC DNA]</scope>
    <source>
        <strain evidence="2 3">CIP 110305</strain>
    </source>
</reference>
<dbReference type="Proteomes" id="UP000014568">
    <property type="component" value="Unassembled WGS sequence"/>
</dbReference>
<dbReference type="PATRIC" id="fig|421052.3.peg.1577"/>
<dbReference type="OrthoDB" id="6695113at2"/>
<feature type="transmembrane region" description="Helical" evidence="1">
    <location>
        <begin position="50"/>
        <end position="73"/>
    </location>
</feature>
<gene>
    <name evidence="2" type="ORF">F945_01620</name>
</gene>
<evidence type="ECO:0008006" key="4">
    <source>
        <dbReference type="Google" id="ProtNLM"/>
    </source>
</evidence>
<dbReference type="eggNOG" id="ENOG5031SW1">
    <property type="taxonomic scope" value="Bacteria"/>
</dbReference>
<keyword evidence="1" id="KW-0472">Membrane</keyword>